<reference evidence="3 4" key="1">
    <citation type="submission" date="2019-05" db="EMBL/GenBank/DDBJ databases">
        <title>Dyadobacter AR-3-8 sp. nov., isolated from arctic soil.</title>
        <authorList>
            <person name="Chaudhary D.K."/>
        </authorList>
    </citation>
    <scope>NUCLEOTIDE SEQUENCE [LARGE SCALE GENOMIC DNA]</scope>
    <source>
        <strain evidence="3 4">AR-3-8</strain>
    </source>
</reference>
<dbReference type="HAMAP" id="MF_00338">
    <property type="entry name" value="UPF0145"/>
    <property type="match status" value="1"/>
</dbReference>
<dbReference type="SUPFAM" id="SSF117782">
    <property type="entry name" value="YbjQ-like"/>
    <property type="match status" value="1"/>
</dbReference>
<evidence type="ECO:0000313" key="4">
    <source>
        <dbReference type="Proteomes" id="UP000304900"/>
    </source>
</evidence>
<dbReference type="RefSeq" id="WP_137338796.1">
    <property type="nucleotide sequence ID" value="NZ_BSQH01000018.1"/>
</dbReference>
<dbReference type="OrthoDB" id="9796448at2"/>
<protein>
    <recommendedName>
        <fullName evidence="2">UPF0145 protein FDK13_04495</fullName>
    </recommendedName>
</protein>
<dbReference type="Pfam" id="PF01906">
    <property type="entry name" value="YbjQ_1"/>
    <property type="match status" value="1"/>
</dbReference>
<sequence>MLVTTTPNIEGKKIIKYIGLVNGEAIIGANIIKDVLASIRDVVGGRSAAYEQSLREAKSIALREMMDQAQRLGAHAIIAVDLDFETLGNGSMLMVSCNGTAVCLE</sequence>
<dbReference type="InterPro" id="IPR002765">
    <property type="entry name" value="UPF0145_YbjQ-like"/>
</dbReference>
<dbReference type="PANTHER" id="PTHR34068:SF1">
    <property type="entry name" value="UPF0145 PROTEIN YBJQ"/>
    <property type="match status" value="1"/>
</dbReference>
<dbReference type="InterPro" id="IPR035439">
    <property type="entry name" value="UPF0145_dom_sf"/>
</dbReference>
<comment type="caution">
    <text evidence="3">The sequence shown here is derived from an EMBL/GenBank/DDBJ whole genome shotgun (WGS) entry which is preliminary data.</text>
</comment>
<dbReference type="Proteomes" id="UP000304900">
    <property type="component" value="Unassembled WGS sequence"/>
</dbReference>
<dbReference type="AlphaFoldDB" id="A0A4U6D6V1"/>
<dbReference type="EMBL" id="SZVO01000002">
    <property type="protein sequence ID" value="TKT93120.1"/>
    <property type="molecule type" value="Genomic_DNA"/>
</dbReference>
<evidence type="ECO:0000256" key="1">
    <source>
        <dbReference type="ARBA" id="ARBA00010751"/>
    </source>
</evidence>
<evidence type="ECO:0000256" key="2">
    <source>
        <dbReference type="HAMAP-Rule" id="MF_00338"/>
    </source>
</evidence>
<dbReference type="PANTHER" id="PTHR34068">
    <property type="entry name" value="UPF0145 PROTEIN YBJQ"/>
    <property type="match status" value="1"/>
</dbReference>
<evidence type="ECO:0000313" key="3">
    <source>
        <dbReference type="EMBL" id="TKT93120.1"/>
    </source>
</evidence>
<dbReference type="Gene3D" id="3.30.110.70">
    <property type="entry name" value="Hypothetical protein apc22750. Chain B"/>
    <property type="match status" value="1"/>
</dbReference>
<gene>
    <name evidence="3" type="ORF">FDK13_04495</name>
</gene>
<accession>A0A4U6D6V1</accession>
<name>A0A4U6D6V1_9BACT</name>
<organism evidence="3 4">
    <name type="scientific">Dyadobacter frigoris</name>
    <dbReference type="NCBI Taxonomy" id="2576211"/>
    <lineage>
        <taxon>Bacteria</taxon>
        <taxon>Pseudomonadati</taxon>
        <taxon>Bacteroidota</taxon>
        <taxon>Cytophagia</taxon>
        <taxon>Cytophagales</taxon>
        <taxon>Spirosomataceae</taxon>
        <taxon>Dyadobacter</taxon>
    </lineage>
</organism>
<proteinExistence type="inferred from homology"/>
<keyword evidence="4" id="KW-1185">Reference proteome</keyword>
<comment type="similarity">
    <text evidence="1 2">Belongs to the UPF0145 family.</text>
</comment>